<name>A0ABY4B661_9BACT</name>
<keyword evidence="2" id="KW-1185">Reference proteome</keyword>
<evidence type="ECO:0008006" key="3">
    <source>
        <dbReference type="Google" id="ProtNLM"/>
    </source>
</evidence>
<proteinExistence type="predicted"/>
<dbReference type="RefSeq" id="WP_243515345.1">
    <property type="nucleotide sequence ID" value="NZ_CP094534.1"/>
</dbReference>
<dbReference type="EMBL" id="CP094534">
    <property type="protein sequence ID" value="UOE34359.1"/>
    <property type="molecule type" value="Genomic_DNA"/>
</dbReference>
<evidence type="ECO:0000313" key="1">
    <source>
        <dbReference type="EMBL" id="UOE34359.1"/>
    </source>
</evidence>
<sequence>MVNYRAAYQALLQRGAQALDELLQLYTPDIRAAKDWADVSTADTRNKRNSLMERLAAPLQVTADDTSTLVMSLGHYLDSHWADYQEDFPVANPQKRARLEVLHAQLAEVTQGIGEIYNALRTP</sequence>
<reference evidence="1 2" key="1">
    <citation type="submission" date="2022-03" db="EMBL/GenBank/DDBJ databases">
        <title>Hymenobactersp. isolated from the air.</title>
        <authorList>
            <person name="Won M."/>
            <person name="Kwon S.-W."/>
        </authorList>
    </citation>
    <scope>NUCLEOTIDE SEQUENCE [LARGE SCALE GENOMIC DNA]</scope>
    <source>
        <strain evidence="1 2">KACC 22596</strain>
    </source>
</reference>
<gene>
    <name evidence="1" type="ORF">MTP16_01585</name>
</gene>
<accession>A0ABY4B661</accession>
<dbReference type="Proteomes" id="UP000831390">
    <property type="component" value="Chromosome"/>
</dbReference>
<protein>
    <recommendedName>
        <fullName evidence="3">Transposase</fullName>
    </recommendedName>
</protein>
<evidence type="ECO:0000313" key="2">
    <source>
        <dbReference type="Proteomes" id="UP000831390"/>
    </source>
</evidence>
<organism evidence="1 2">
    <name type="scientific">Hymenobacter monticola</name>
    <dbReference type="NCBI Taxonomy" id="1705399"/>
    <lineage>
        <taxon>Bacteria</taxon>
        <taxon>Pseudomonadati</taxon>
        <taxon>Bacteroidota</taxon>
        <taxon>Cytophagia</taxon>
        <taxon>Cytophagales</taxon>
        <taxon>Hymenobacteraceae</taxon>
        <taxon>Hymenobacter</taxon>
    </lineage>
</organism>